<dbReference type="Proteomes" id="UP000010523">
    <property type="component" value="Unassembled WGS sequence"/>
</dbReference>
<dbReference type="Gene3D" id="1.10.3720.10">
    <property type="entry name" value="MetI-like"/>
    <property type="match status" value="1"/>
</dbReference>
<comment type="caution">
    <text evidence="9">The sequence shown here is derived from an EMBL/GenBank/DDBJ whole genome shotgun (WGS) entry which is preliminary data.</text>
</comment>
<evidence type="ECO:0000256" key="7">
    <source>
        <dbReference type="RuleBase" id="RU363032"/>
    </source>
</evidence>
<dbReference type="InterPro" id="IPR035906">
    <property type="entry name" value="MetI-like_sf"/>
</dbReference>
<keyword evidence="3" id="KW-1003">Cell membrane</keyword>
<feature type="transmembrane region" description="Helical" evidence="7">
    <location>
        <begin position="187"/>
        <end position="208"/>
    </location>
</feature>
<comment type="similarity">
    <text evidence="7">Belongs to the binding-protein-dependent transport system permease family.</text>
</comment>
<evidence type="ECO:0000256" key="2">
    <source>
        <dbReference type="ARBA" id="ARBA00022448"/>
    </source>
</evidence>
<dbReference type="eggNOG" id="COG1173">
    <property type="taxonomic scope" value="Bacteria"/>
</dbReference>
<feature type="transmembrane region" description="Helical" evidence="7">
    <location>
        <begin position="143"/>
        <end position="167"/>
    </location>
</feature>
<evidence type="ECO:0000259" key="8">
    <source>
        <dbReference type="PROSITE" id="PS50928"/>
    </source>
</evidence>
<feature type="domain" description="ABC transmembrane type-1" evidence="8">
    <location>
        <begin position="94"/>
        <end position="283"/>
    </location>
</feature>
<dbReference type="STRING" id="997296.PB1_05030"/>
<keyword evidence="4 7" id="KW-0812">Transmembrane</keyword>
<evidence type="ECO:0000313" key="9">
    <source>
        <dbReference type="EMBL" id="EIJ82266.1"/>
    </source>
</evidence>
<feature type="transmembrane region" description="Helical" evidence="7">
    <location>
        <begin position="215"/>
        <end position="240"/>
    </location>
</feature>
<feature type="transmembrane region" description="Helical" evidence="7">
    <location>
        <begin position="32"/>
        <end position="54"/>
    </location>
</feature>
<dbReference type="PANTHER" id="PTHR43386:SF1">
    <property type="entry name" value="D,D-DIPEPTIDE TRANSPORT SYSTEM PERMEASE PROTEIN DDPC-RELATED"/>
    <property type="match status" value="1"/>
</dbReference>
<dbReference type="CDD" id="cd06261">
    <property type="entry name" value="TM_PBP2"/>
    <property type="match status" value="1"/>
</dbReference>
<organism evidence="9 10">
    <name type="scientific">Bacillus methanolicus PB1</name>
    <dbReference type="NCBI Taxonomy" id="997296"/>
    <lineage>
        <taxon>Bacteria</taxon>
        <taxon>Bacillati</taxon>
        <taxon>Bacillota</taxon>
        <taxon>Bacilli</taxon>
        <taxon>Bacillales</taxon>
        <taxon>Bacillaceae</taxon>
        <taxon>Bacillus</taxon>
    </lineage>
</organism>
<sequence length="297" mass="32560">MREIFSVPMKPKVVSVSHRKYFRIKFLRLENLFIFLSVSIIIFLTICAIVPQWIAPYPPTKMFSDQILQPPSADHLFGTDYFGRDVFSVVVYGSRYSLLIGFSAVLVGGFIGSLIGIISGYVGGIVDTIFMRFIEILQTIPGILLALALAAALGANFFNLILAIAFASLPGYARVMRGQILSVKNRTFVLASKSIGTSNIIIFFKHVLPNSYPPLLVMASNGLGTAILIGAGLSFLGLGVVNEIPDWGVLLSQGRSYLAVAWWIATFPGLAITTFVLSVNIIGDHFRDYFDPKKRIA</sequence>
<evidence type="ECO:0000256" key="6">
    <source>
        <dbReference type="ARBA" id="ARBA00023136"/>
    </source>
</evidence>
<dbReference type="GO" id="GO:0055085">
    <property type="term" value="P:transmembrane transport"/>
    <property type="evidence" value="ECO:0007669"/>
    <property type="project" value="InterPro"/>
</dbReference>
<proteinExistence type="inferred from homology"/>
<dbReference type="InterPro" id="IPR050366">
    <property type="entry name" value="BP-dependent_transpt_permease"/>
</dbReference>
<dbReference type="PANTHER" id="PTHR43386">
    <property type="entry name" value="OLIGOPEPTIDE TRANSPORT SYSTEM PERMEASE PROTEIN APPC"/>
    <property type="match status" value="1"/>
</dbReference>
<dbReference type="PATRIC" id="fig|997296.3.peg.1090"/>
<dbReference type="AlphaFoldDB" id="I3E6Z5"/>
<keyword evidence="10" id="KW-1185">Reference proteome</keyword>
<dbReference type="PROSITE" id="PS50928">
    <property type="entry name" value="ABC_TM1"/>
    <property type="match status" value="1"/>
</dbReference>
<evidence type="ECO:0000256" key="4">
    <source>
        <dbReference type="ARBA" id="ARBA00022692"/>
    </source>
</evidence>
<feature type="transmembrane region" description="Helical" evidence="7">
    <location>
        <begin position="96"/>
        <end position="122"/>
    </location>
</feature>
<evidence type="ECO:0000313" key="10">
    <source>
        <dbReference type="Proteomes" id="UP000010523"/>
    </source>
</evidence>
<dbReference type="Pfam" id="PF00528">
    <property type="entry name" value="BPD_transp_1"/>
    <property type="match status" value="1"/>
</dbReference>
<dbReference type="GO" id="GO:0005886">
    <property type="term" value="C:plasma membrane"/>
    <property type="evidence" value="ECO:0007669"/>
    <property type="project" value="UniProtKB-SubCell"/>
</dbReference>
<keyword evidence="2 7" id="KW-0813">Transport</keyword>
<evidence type="ECO:0000256" key="3">
    <source>
        <dbReference type="ARBA" id="ARBA00022475"/>
    </source>
</evidence>
<comment type="subcellular location">
    <subcellularLocation>
        <location evidence="1 7">Cell membrane</location>
        <topology evidence="1 7">Multi-pass membrane protein</topology>
    </subcellularLocation>
</comment>
<name>I3E6Z5_BACMT</name>
<dbReference type="EMBL" id="AFEU01000001">
    <property type="protein sequence ID" value="EIJ82266.1"/>
    <property type="molecule type" value="Genomic_DNA"/>
</dbReference>
<evidence type="ECO:0000256" key="1">
    <source>
        <dbReference type="ARBA" id="ARBA00004651"/>
    </source>
</evidence>
<protein>
    <submittedName>
        <fullName evidence="9">Binding-protein-dependent transport systems inner membrane component</fullName>
    </submittedName>
</protein>
<accession>I3E6Z5</accession>
<evidence type="ECO:0000256" key="5">
    <source>
        <dbReference type="ARBA" id="ARBA00022989"/>
    </source>
</evidence>
<keyword evidence="6 7" id="KW-0472">Membrane</keyword>
<feature type="transmembrane region" description="Helical" evidence="7">
    <location>
        <begin position="260"/>
        <end position="283"/>
    </location>
</feature>
<dbReference type="RefSeq" id="WP_003351081.1">
    <property type="nucleotide sequence ID" value="NZ_AFEU01000001.1"/>
</dbReference>
<dbReference type="InterPro" id="IPR000515">
    <property type="entry name" value="MetI-like"/>
</dbReference>
<gene>
    <name evidence="9" type="ORF">PB1_05030</name>
</gene>
<reference evidence="9 10" key="1">
    <citation type="journal article" date="2012" name="Appl. Environ. Microbiol.">
        <title>Genome Sequence of Thermotolerant Bacillus methanolicus: Features and Regulation Related to Methylotrophy and Production of L-Lysine and L-Glutamate from Methanol.</title>
        <authorList>
            <person name="Heggeset T.M."/>
            <person name="Krog A."/>
            <person name="Balzer S."/>
            <person name="Wentzel A."/>
            <person name="Ellingsen T.E."/>
            <person name="Brautaset T."/>
        </authorList>
    </citation>
    <scope>NUCLEOTIDE SEQUENCE [LARGE SCALE GENOMIC DNA]</scope>
    <source>
        <strain evidence="9 10">PB1</strain>
    </source>
</reference>
<dbReference type="SUPFAM" id="SSF161098">
    <property type="entry name" value="MetI-like"/>
    <property type="match status" value="1"/>
</dbReference>
<keyword evidence="5 7" id="KW-1133">Transmembrane helix</keyword>